<evidence type="ECO:0000256" key="1">
    <source>
        <dbReference type="HAMAP-Rule" id="MF_01270"/>
    </source>
</evidence>
<dbReference type="SUPFAM" id="SSF53067">
    <property type="entry name" value="Actin-like ATPase domain"/>
    <property type="match status" value="1"/>
</dbReference>
<keyword evidence="1" id="KW-0119">Carbohydrate metabolism</keyword>
<name>A0ABV6AVI1_9DEIO</name>
<dbReference type="HAMAP" id="MF_01270">
    <property type="entry name" value="AnhMurNAc_kinase"/>
    <property type="match status" value="1"/>
</dbReference>
<dbReference type="PANTHER" id="PTHR30605:SF0">
    <property type="entry name" value="ANHYDRO-N-ACETYLMURAMIC ACID KINASE"/>
    <property type="match status" value="1"/>
</dbReference>
<gene>
    <name evidence="1" type="primary">anmK</name>
    <name evidence="2" type="ORF">ACFFLM_03395</name>
</gene>
<organism evidence="2 3">
    <name type="scientific">Deinococcus oregonensis</name>
    <dbReference type="NCBI Taxonomy" id="1805970"/>
    <lineage>
        <taxon>Bacteria</taxon>
        <taxon>Thermotogati</taxon>
        <taxon>Deinococcota</taxon>
        <taxon>Deinococci</taxon>
        <taxon>Deinococcales</taxon>
        <taxon>Deinococcaceae</taxon>
        <taxon>Deinococcus</taxon>
    </lineage>
</organism>
<reference evidence="2 3" key="1">
    <citation type="submission" date="2024-09" db="EMBL/GenBank/DDBJ databases">
        <authorList>
            <person name="Sun Q."/>
            <person name="Mori K."/>
        </authorList>
    </citation>
    <scope>NUCLEOTIDE SEQUENCE [LARGE SCALE GENOMIC DNA]</scope>
    <source>
        <strain evidence="2 3">JCM 13503</strain>
    </source>
</reference>
<dbReference type="Proteomes" id="UP001589733">
    <property type="component" value="Unassembled WGS sequence"/>
</dbReference>
<comment type="catalytic activity">
    <reaction evidence="1">
        <text>1,6-anhydro-N-acetyl-beta-muramate + ATP + H2O = N-acetyl-D-muramate 6-phosphate + ADP + H(+)</text>
        <dbReference type="Rhea" id="RHEA:24952"/>
        <dbReference type="ChEBI" id="CHEBI:15377"/>
        <dbReference type="ChEBI" id="CHEBI:15378"/>
        <dbReference type="ChEBI" id="CHEBI:30616"/>
        <dbReference type="ChEBI" id="CHEBI:58690"/>
        <dbReference type="ChEBI" id="CHEBI:58722"/>
        <dbReference type="ChEBI" id="CHEBI:456216"/>
        <dbReference type="EC" id="2.7.1.170"/>
    </reaction>
</comment>
<dbReference type="PANTHER" id="PTHR30605">
    <property type="entry name" value="ANHYDRO-N-ACETYLMURAMIC ACID KINASE"/>
    <property type="match status" value="1"/>
</dbReference>
<keyword evidence="3" id="KW-1185">Reference proteome</keyword>
<dbReference type="EMBL" id="JBHLYR010000011">
    <property type="protein sequence ID" value="MFB9991027.1"/>
    <property type="molecule type" value="Genomic_DNA"/>
</dbReference>
<comment type="pathway">
    <text evidence="1">Cell wall biogenesis; peptidoglycan recycling.</text>
</comment>
<dbReference type="RefSeq" id="WP_380005556.1">
    <property type="nucleotide sequence ID" value="NZ_JBHLYR010000011.1"/>
</dbReference>
<protein>
    <recommendedName>
        <fullName evidence="1">Anhydro-N-acetylmuramic acid kinase</fullName>
        <ecNumber evidence="1">2.7.1.170</ecNumber>
    </recommendedName>
    <alternativeName>
        <fullName evidence="1">AnhMurNAc kinase</fullName>
    </alternativeName>
</protein>
<dbReference type="Gene3D" id="3.30.420.40">
    <property type="match status" value="2"/>
</dbReference>
<comment type="caution">
    <text evidence="2">The sequence shown here is derived from an EMBL/GenBank/DDBJ whole genome shotgun (WGS) entry which is preliminary data.</text>
</comment>
<dbReference type="Pfam" id="PF03702">
    <property type="entry name" value="AnmK"/>
    <property type="match status" value="1"/>
</dbReference>
<comment type="similarity">
    <text evidence="1">Belongs to the anhydro-N-acetylmuramic acid kinase family.</text>
</comment>
<dbReference type="GO" id="GO:0016301">
    <property type="term" value="F:kinase activity"/>
    <property type="evidence" value="ECO:0007669"/>
    <property type="project" value="UniProtKB-KW"/>
</dbReference>
<keyword evidence="1" id="KW-0547">Nucleotide-binding</keyword>
<keyword evidence="1" id="KW-0067">ATP-binding</keyword>
<dbReference type="EC" id="2.7.1.170" evidence="1"/>
<comment type="function">
    <text evidence="1">Catalyzes the specific phosphorylation of 1,6-anhydro-N-acetylmuramic acid (anhMurNAc) with the simultaneous cleavage of the 1,6-anhydro ring, generating MurNAc-6-P. Is required for the utilization of anhMurNAc either imported from the medium or derived from its own cell wall murein, and thus plays a role in cell wall recycling.</text>
</comment>
<evidence type="ECO:0000313" key="3">
    <source>
        <dbReference type="Proteomes" id="UP001589733"/>
    </source>
</evidence>
<sequence>MTAFPPRVLAPRVLGLMSGTSADGIDAVLTEFPGWPALGWSALGSSGRGRGGPPPLAPTSTEAAAGTVRVLEHRFTPFSDELRAAVLAAGRDEMHTSDLAQLQFWLGEVLAEAAAELSDRADLIASHGQTVMHIPRLDAGRGWARRATLQLGEAAVIAERTGKPVVSDFRPADLAAGGQAAPLVPFADRIMFAQAGVRRAIHNLGGISNLTYLPGVGEEVLAFDTGPANALIDEAAALAGLRYDEGGHLAASGQPDHALIDRWLQDPELVTPPPKSTGREYWTLAHLPGASALSVPDLAATVTAFSVQAIAQSYARFVLPRGLDEIVVAGGGAFNPVFMAQFRAALAPLPVLTFEDKGWNSAAREAAAFAVLGYYAAQGWPNTLPQTTGARHAVIAGKLSLPPR</sequence>
<proteinExistence type="inferred from homology"/>
<comment type="pathway">
    <text evidence="1">Amino-sugar metabolism; 1,6-anhydro-N-acetylmuramate degradation.</text>
</comment>
<accession>A0ABV6AVI1</accession>
<keyword evidence="1 2" id="KW-0418">Kinase</keyword>
<keyword evidence="1 2" id="KW-0808">Transferase</keyword>
<evidence type="ECO:0000313" key="2">
    <source>
        <dbReference type="EMBL" id="MFB9991027.1"/>
    </source>
</evidence>
<dbReference type="InterPro" id="IPR043129">
    <property type="entry name" value="ATPase_NBD"/>
</dbReference>
<feature type="binding site" evidence="1">
    <location>
        <begin position="19"/>
        <end position="26"/>
    </location>
    <ligand>
        <name>ATP</name>
        <dbReference type="ChEBI" id="CHEBI:30616"/>
    </ligand>
</feature>
<dbReference type="InterPro" id="IPR005338">
    <property type="entry name" value="Anhydro_N_Ac-Mur_kinase"/>
</dbReference>